<feature type="transmembrane region" description="Helical" evidence="1">
    <location>
        <begin position="40"/>
        <end position="59"/>
    </location>
</feature>
<keyword evidence="1" id="KW-1133">Transmembrane helix</keyword>
<evidence type="ECO:0000313" key="3">
    <source>
        <dbReference type="Proteomes" id="UP001175228"/>
    </source>
</evidence>
<accession>A0AA39U3T4</accession>
<dbReference type="EMBL" id="JAUEPU010000120">
    <property type="protein sequence ID" value="KAK0476922.1"/>
    <property type="molecule type" value="Genomic_DNA"/>
</dbReference>
<gene>
    <name evidence="2" type="ORF">EDD18DRAFT_1213044</name>
</gene>
<keyword evidence="1" id="KW-0812">Transmembrane</keyword>
<feature type="non-terminal residue" evidence="2">
    <location>
        <position position="1"/>
    </location>
</feature>
<protein>
    <submittedName>
        <fullName evidence="2">Uncharacterized protein</fullName>
    </submittedName>
</protein>
<organism evidence="2 3">
    <name type="scientific">Armillaria luteobubalina</name>
    <dbReference type="NCBI Taxonomy" id="153913"/>
    <lineage>
        <taxon>Eukaryota</taxon>
        <taxon>Fungi</taxon>
        <taxon>Dikarya</taxon>
        <taxon>Basidiomycota</taxon>
        <taxon>Agaricomycotina</taxon>
        <taxon>Agaricomycetes</taxon>
        <taxon>Agaricomycetidae</taxon>
        <taxon>Agaricales</taxon>
        <taxon>Marasmiineae</taxon>
        <taxon>Physalacriaceae</taxon>
        <taxon>Armillaria</taxon>
    </lineage>
</organism>
<keyword evidence="1" id="KW-0472">Membrane</keyword>
<proteinExistence type="predicted"/>
<name>A0AA39U3T4_9AGAR</name>
<evidence type="ECO:0000313" key="2">
    <source>
        <dbReference type="EMBL" id="KAK0476922.1"/>
    </source>
</evidence>
<keyword evidence="3" id="KW-1185">Reference proteome</keyword>
<sequence>LSFCIVGEHKCWINLIMSHCWAFCTHVQLMDLADFSAQPFHIGVAMCYSCAVSGLNLILSVDVL</sequence>
<comment type="caution">
    <text evidence="2">The sequence shown here is derived from an EMBL/GenBank/DDBJ whole genome shotgun (WGS) entry which is preliminary data.</text>
</comment>
<dbReference type="AlphaFoldDB" id="A0AA39U3T4"/>
<evidence type="ECO:0000256" key="1">
    <source>
        <dbReference type="SAM" id="Phobius"/>
    </source>
</evidence>
<reference evidence="2" key="1">
    <citation type="submission" date="2023-06" db="EMBL/GenBank/DDBJ databases">
        <authorList>
            <consortium name="Lawrence Berkeley National Laboratory"/>
            <person name="Ahrendt S."/>
            <person name="Sahu N."/>
            <person name="Indic B."/>
            <person name="Wong-Bajracharya J."/>
            <person name="Merenyi Z."/>
            <person name="Ke H.-M."/>
            <person name="Monk M."/>
            <person name="Kocsube S."/>
            <person name="Drula E."/>
            <person name="Lipzen A."/>
            <person name="Balint B."/>
            <person name="Henrissat B."/>
            <person name="Andreopoulos B."/>
            <person name="Martin F.M."/>
            <person name="Harder C.B."/>
            <person name="Rigling D."/>
            <person name="Ford K.L."/>
            <person name="Foster G.D."/>
            <person name="Pangilinan J."/>
            <person name="Papanicolaou A."/>
            <person name="Barry K."/>
            <person name="LaButti K."/>
            <person name="Viragh M."/>
            <person name="Koriabine M."/>
            <person name="Yan M."/>
            <person name="Riley R."/>
            <person name="Champramary S."/>
            <person name="Plett K.L."/>
            <person name="Tsai I.J."/>
            <person name="Slot J."/>
            <person name="Sipos G."/>
            <person name="Plett J."/>
            <person name="Nagy L.G."/>
            <person name="Grigoriev I.V."/>
        </authorList>
    </citation>
    <scope>NUCLEOTIDE SEQUENCE</scope>
    <source>
        <strain evidence="2">HWK02</strain>
    </source>
</reference>
<dbReference type="Proteomes" id="UP001175228">
    <property type="component" value="Unassembled WGS sequence"/>
</dbReference>